<proteinExistence type="predicted"/>
<evidence type="ECO:0000313" key="1">
    <source>
        <dbReference type="EMBL" id="CUA77201.1"/>
    </source>
</evidence>
<sequence length="386" mass="43588">MIQDTSNEQQTFQLGLQRAGASDLHLVATNELSRLSGNFIDLLAKHHTRFHAINLSAYDPEVIRDALDVLTEAGNPESLTKLSIRVSYTYHMNSTFPQKSDYVIPHDHPQLDLFTKMLQGLTHFHTSGSLIHWDTLAFSTRLVELMINDVMLGYDEKIIPFIQALSSASELRDLKIISITTVKSSALNSNAIKTSLQPTQFPNLQSLLIQNIYFNTLRVLLPSIAPGSHRLTLFLSPRCLRFKILEDVDSDDDGVDNSANTADLCRILKPILVDTLMVTAFRPIMRVKPGIIYSILKAMPALKTLKIDCWTFTQDSLEKLSRPPVKKDSSKKPSFPALENLHLTTATFRTTAGFRELLPTLMRPEFHSSVVPLWHRGSRILRRKFV</sequence>
<organism evidence="1 2">
    <name type="scientific">Rhizoctonia solani</name>
    <dbReference type="NCBI Taxonomy" id="456999"/>
    <lineage>
        <taxon>Eukaryota</taxon>
        <taxon>Fungi</taxon>
        <taxon>Dikarya</taxon>
        <taxon>Basidiomycota</taxon>
        <taxon>Agaricomycotina</taxon>
        <taxon>Agaricomycetes</taxon>
        <taxon>Cantharellales</taxon>
        <taxon>Ceratobasidiaceae</taxon>
        <taxon>Rhizoctonia</taxon>
    </lineage>
</organism>
<reference evidence="1 2" key="1">
    <citation type="submission" date="2015-07" db="EMBL/GenBank/DDBJ databases">
        <authorList>
            <person name="Noorani M."/>
        </authorList>
    </citation>
    <scope>NUCLEOTIDE SEQUENCE [LARGE SCALE GENOMIC DNA]</scope>
    <source>
        <strain evidence="1">BBA 69670</strain>
    </source>
</reference>
<dbReference type="AlphaFoldDB" id="A0A0K6GFF6"/>
<keyword evidence="2" id="KW-1185">Reference proteome</keyword>
<name>A0A0K6GFF6_9AGAM</name>
<accession>A0A0K6GFF6</accession>
<protein>
    <recommendedName>
        <fullName evidence="3">F-box domain-containing protein</fullName>
    </recommendedName>
</protein>
<dbReference type="Proteomes" id="UP000044841">
    <property type="component" value="Unassembled WGS sequence"/>
</dbReference>
<evidence type="ECO:0000313" key="2">
    <source>
        <dbReference type="Proteomes" id="UP000044841"/>
    </source>
</evidence>
<dbReference type="EMBL" id="CYGV01001791">
    <property type="protein sequence ID" value="CUA77201.1"/>
    <property type="molecule type" value="Genomic_DNA"/>
</dbReference>
<dbReference type="Gene3D" id="3.80.10.10">
    <property type="entry name" value="Ribonuclease Inhibitor"/>
    <property type="match status" value="1"/>
</dbReference>
<evidence type="ECO:0008006" key="3">
    <source>
        <dbReference type="Google" id="ProtNLM"/>
    </source>
</evidence>
<dbReference type="InterPro" id="IPR032675">
    <property type="entry name" value="LRR_dom_sf"/>
</dbReference>
<gene>
    <name evidence="1" type="ORF">RSOLAG22IIIB_12595</name>
</gene>